<gene>
    <name evidence="1" type="ORF">C4D60_Mb06t18330</name>
</gene>
<name>A0A4S8IRF3_MUSBA</name>
<protein>
    <submittedName>
        <fullName evidence="1">Uncharacterized protein</fullName>
    </submittedName>
</protein>
<evidence type="ECO:0000313" key="2">
    <source>
        <dbReference type="Proteomes" id="UP000317650"/>
    </source>
</evidence>
<keyword evidence="2" id="KW-1185">Reference proteome</keyword>
<dbReference type="Proteomes" id="UP000317650">
    <property type="component" value="Chromosome 6"/>
</dbReference>
<dbReference type="EMBL" id="PYDT01000009">
    <property type="protein sequence ID" value="THU50262.1"/>
    <property type="molecule type" value="Genomic_DNA"/>
</dbReference>
<reference evidence="1 2" key="1">
    <citation type="journal article" date="2019" name="Nat. Plants">
        <title>Genome sequencing of Musa balbisiana reveals subgenome evolution and function divergence in polyploid bananas.</title>
        <authorList>
            <person name="Yao X."/>
        </authorList>
    </citation>
    <scope>NUCLEOTIDE SEQUENCE [LARGE SCALE GENOMIC DNA]</scope>
    <source>
        <strain evidence="2">cv. DH-PKW</strain>
        <tissue evidence="1">Leaves</tissue>
    </source>
</reference>
<dbReference type="AlphaFoldDB" id="A0A4S8IRF3"/>
<comment type="caution">
    <text evidence="1">The sequence shown here is derived from an EMBL/GenBank/DDBJ whole genome shotgun (WGS) entry which is preliminary data.</text>
</comment>
<proteinExistence type="predicted"/>
<sequence length="63" mass="7063">MLGSRKAEHPRVSFSRGAELTDAQHRATVDVRNANLFAFHDWLYAPDNKGKAETKISPQAKLL</sequence>
<organism evidence="1 2">
    <name type="scientific">Musa balbisiana</name>
    <name type="common">Banana</name>
    <dbReference type="NCBI Taxonomy" id="52838"/>
    <lineage>
        <taxon>Eukaryota</taxon>
        <taxon>Viridiplantae</taxon>
        <taxon>Streptophyta</taxon>
        <taxon>Embryophyta</taxon>
        <taxon>Tracheophyta</taxon>
        <taxon>Spermatophyta</taxon>
        <taxon>Magnoliopsida</taxon>
        <taxon>Liliopsida</taxon>
        <taxon>Zingiberales</taxon>
        <taxon>Musaceae</taxon>
        <taxon>Musa</taxon>
    </lineage>
</organism>
<accession>A0A4S8IRF3</accession>
<evidence type="ECO:0000313" key="1">
    <source>
        <dbReference type="EMBL" id="THU50262.1"/>
    </source>
</evidence>